<evidence type="ECO:0000256" key="5">
    <source>
        <dbReference type="ARBA" id="ARBA00023004"/>
    </source>
</evidence>
<dbReference type="SMART" id="SM00471">
    <property type="entry name" value="HDc"/>
    <property type="match status" value="1"/>
</dbReference>
<dbReference type="InterPro" id="IPR003607">
    <property type="entry name" value="HD/PDEase_dom"/>
</dbReference>
<evidence type="ECO:0000313" key="8">
    <source>
        <dbReference type="EMBL" id="MDY0408503.1"/>
    </source>
</evidence>
<keyword evidence="4 8" id="KW-0378">Hydrolase</keyword>
<evidence type="ECO:0000256" key="1">
    <source>
        <dbReference type="ARBA" id="ARBA00012506"/>
    </source>
</evidence>
<organism evidence="8 9">
    <name type="scientific">Paracerasibacillus soli</name>
    <dbReference type="NCBI Taxonomy" id="480284"/>
    <lineage>
        <taxon>Bacteria</taxon>
        <taxon>Bacillati</taxon>
        <taxon>Bacillota</taxon>
        <taxon>Bacilli</taxon>
        <taxon>Bacillales</taxon>
        <taxon>Bacillaceae</taxon>
        <taxon>Paracerasibacillus</taxon>
    </lineage>
</organism>
<evidence type="ECO:0000256" key="6">
    <source>
        <dbReference type="ARBA" id="ARBA00049417"/>
    </source>
</evidence>
<dbReference type="PANTHER" id="PTHR35795:SF1">
    <property type="entry name" value="BIS(5'-NUCLEOSYL)-TETRAPHOSPHATASE, SYMMETRICAL"/>
    <property type="match status" value="1"/>
</dbReference>
<dbReference type="PANTHER" id="PTHR35795">
    <property type="entry name" value="SLR1885 PROTEIN"/>
    <property type="match status" value="1"/>
</dbReference>
<name>A0ABU5CSW2_9BACI</name>
<dbReference type="InterPro" id="IPR006674">
    <property type="entry name" value="HD_domain"/>
</dbReference>
<comment type="caution">
    <text evidence="8">The sequence shown here is derived from an EMBL/GenBank/DDBJ whole genome shotgun (WGS) entry which is preliminary data.</text>
</comment>
<reference evidence="8 9" key="1">
    <citation type="submission" date="2023-10" db="EMBL/GenBank/DDBJ databases">
        <title>Virgibacillus soli CC-YMP-6 genome.</title>
        <authorList>
            <person name="Miliotis G."/>
            <person name="Sengupta P."/>
            <person name="Hameed A."/>
            <person name="Chuvochina M."/>
            <person name="Mcdonagh F."/>
            <person name="Simpson A.C."/>
            <person name="Singh N.K."/>
            <person name="Rekha P.D."/>
            <person name="Raman K."/>
            <person name="Hugenholtz P."/>
            <person name="Venkateswaran K."/>
        </authorList>
    </citation>
    <scope>NUCLEOTIDE SEQUENCE [LARGE SCALE GENOMIC DNA]</scope>
    <source>
        <strain evidence="8 9">CC-YMP-6</strain>
    </source>
</reference>
<evidence type="ECO:0000313" key="9">
    <source>
        <dbReference type="Proteomes" id="UP001275315"/>
    </source>
</evidence>
<dbReference type="CDD" id="cd00077">
    <property type="entry name" value="HDc"/>
    <property type="match status" value="1"/>
</dbReference>
<keyword evidence="5" id="KW-0408">Iron</keyword>
<evidence type="ECO:0000256" key="4">
    <source>
        <dbReference type="ARBA" id="ARBA00022801"/>
    </source>
</evidence>
<dbReference type="NCBIfam" id="TIGR00488">
    <property type="entry name" value="bis(5'-nucleosyl)-tetraphosphatase (symmetrical) YqeK"/>
    <property type="match status" value="1"/>
</dbReference>
<gene>
    <name evidence="8" type="primary">yqeK</name>
    <name evidence="8" type="ORF">RWD45_07965</name>
</gene>
<dbReference type="RefSeq" id="WP_320379231.1">
    <property type="nucleotide sequence ID" value="NZ_JAWDIQ010000001.1"/>
</dbReference>
<dbReference type="GO" id="GO:0008803">
    <property type="term" value="F:bis(5'-nucleosyl)-tetraphosphatase (symmetrical) activity"/>
    <property type="evidence" value="ECO:0007669"/>
    <property type="project" value="UniProtKB-EC"/>
</dbReference>
<dbReference type="InterPro" id="IPR005249">
    <property type="entry name" value="YqeK"/>
</dbReference>
<evidence type="ECO:0000256" key="2">
    <source>
        <dbReference type="ARBA" id="ARBA00022723"/>
    </source>
</evidence>
<dbReference type="EC" id="3.6.1.41" evidence="1"/>
<dbReference type="Proteomes" id="UP001275315">
    <property type="component" value="Unassembled WGS sequence"/>
</dbReference>
<protein>
    <recommendedName>
        <fullName evidence="1">bis(5'-nucleosyl)-tetraphosphatase (symmetrical)</fullName>
        <ecNumber evidence="1">3.6.1.41</ecNumber>
    </recommendedName>
</protein>
<dbReference type="EMBL" id="JAWDIQ010000001">
    <property type="protein sequence ID" value="MDY0408503.1"/>
    <property type="molecule type" value="Genomic_DNA"/>
</dbReference>
<comment type="catalytic activity">
    <reaction evidence="6">
        <text>P(1),P(4)-bis(5'-adenosyl) tetraphosphate + H2O = 2 ADP + 2 H(+)</text>
        <dbReference type="Rhea" id="RHEA:24252"/>
        <dbReference type="ChEBI" id="CHEBI:15377"/>
        <dbReference type="ChEBI" id="CHEBI:15378"/>
        <dbReference type="ChEBI" id="CHEBI:58141"/>
        <dbReference type="ChEBI" id="CHEBI:456216"/>
        <dbReference type="EC" id="3.6.1.41"/>
    </reaction>
</comment>
<dbReference type="PROSITE" id="PS51831">
    <property type="entry name" value="HD"/>
    <property type="match status" value="1"/>
</dbReference>
<keyword evidence="2" id="KW-0479">Metal-binding</keyword>
<sequence>MNLVDAINVVKPHLTKERFEHTLRVAETARDLANRFHESEDKAQISAIFHDYAKYRSLDEMKRIIKETYLPKDLLYYHHELWHGPVASILIEREYGITDMAIQQAIYCHTTGKAHMSNLDMILFTADYIEPGRSFPGLDEVRDMANRDLLKATWLVSRNTINYLIMKNQRIYPDTFHAYNDILKRINGGMMNEK</sequence>
<feature type="domain" description="HD" evidence="7">
    <location>
        <begin position="18"/>
        <end position="132"/>
    </location>
</feature>
<dbReference type="InterPro" id="IPR051094">
    <property type="entry name" value="Diverse_Catalytic_Enzymes"/>
</dbReference>
<keyword evidence="3" id="KW-0547">Nucleotide-binding</keyword>
<accession>A0ABU5CSW2</accession>
<keyword evidence="9" id="KW-1185">Reference proteome</keyword>
<evidence type="ECO:0000259" key="7">
    <source>
        <dbReference type="PROSITE" id="PS51831"/>
    </source>
</evidence>
<dbReference type="Gene3D" id="1.10.3210.10">
    <property type="entry name" value="Hypothetical protein af1432"/>
    <property type="match status" value="1"/>
</dbReference>
<proteinExistence type="predicted"/>
<evidence type="ECO:0000256" key="3">
    <source>
        <dbReference type="ARBA" id="ARBA00022741"/>
    </source>
</evidence>
<dbReference type="Pfam" id="PF01966">
    <property type="entry name" value="HD"/>
    <property type="match status" value="1"/>
</dbReference>
<dbReference type="SUPFAM" id="SSF109604">
    <property type="entry name" value="HD-domain/PDEase-like"/>
    <property type="match status" value="1"/>
</dbReference>